<name>A0A9N7VID3_PLEPL</name>
<evidence type="ECO:0000313" key="1">
    <source>
        <dbReference type="EMBL" id="CAB1450604.1"/>
    </source>
</evidence>
<keyword evidence="2" id="KW-1185">Reference proteome</keyword>
<proteinExistence type="predicted"/>
<gene>
    <name evidence="1" type="ORF">PLEPLA_LOCUS38296</name>
</gene>
<accession>A0A9N7VID3</accession>
<protein>
    <submittedName>
        <fullName evidence="1">Uncharacterized protein</fullName>
    </submittedName>
</protein>
<evidence type="ECO:0000313" key="2">
    <source>
        <dbReference type="Proteomes" id="UP001153269"/>
    </source>
</evidence>
<organism evidence="1 2">
    <name type="scientific">Pleuronectes platessa</name>
    <name type="common">European plaice</name>
    <dbReference type="NCBI Taxonomy" id="8262"/>
    <lineage>
        <taxon>Eukaryota</taxon>
        <taxon>Metazoa</taxon>
        <taxon>Chordata</taxon>
        <taxon>Craniata</taxon>
        <taxon>Vertebrata</taxon>
        <taxon>Euteleostomi</taxon>
        <taxon>Actinopterygii</taxon>
        <taxon>Neopterygii</taxon>
        <taxon>Teleostei</taxon>
        <taxon>Neoteleostei</taxon>
        <taxon>Acanthomorphata</taxon>
        <taxon>Carangaria</taxon>
        <taxon>Pleuronectiformes</taxon>
        <taxon>Pleuronectoidei</taxon>
        <taxon>Pleuronectidae</taxon>
        <taxon>Pleuronectes</taxon>
    </lineage>
</organism>
<comment type="caution">
    <text evidence="1">The sequence shown here is derived from an EMBL/GenBank/DDBJ whole genome shotgun (WGS) entry which is preliminary data.</text>
</comment>
<dbReference type="AlphaFoldDB" id="A0A9N7VID3"/>
<dbReference type="Proteomes" id="UP001153269">
    <property type="component" value="Unassembled WGS sequence"/>
</dbReference>
<sequence>MSTRCGASDLGNLPVQWDRVAHRAVTFLLLLGDTEALGHIWSADSTVTPYHNTHHFNKYFTPFFPRLHPSQLRLSFLPEPISVTEHNMFITQGVSYAGDPITDFFILKI</sequence>
<dbReference type="EMBL" id="CADEAL010004060">
    <property type="protein sequence ID" value="CAB1450604.1"/>
    <property type="molecule type" value="Genomic_DNA"/>
</dbReference>
<reference evidence="1" key="1">
    <citation type="submission" date="2020-03" db="EMBL/GenBank/DDBJ databases">
        <authorList>
            <person name="Weist P."/>
        </authorList>
    </citation>
    <scope>NUCLEOTIDE SEQUENCE</scope>
</reference>